<dbReference type="AlphaFoldDB" id="A0A1A9BA90"/>
<keyword evidence="2" id="KW-1185">Reference proteome</keyword>
<accession>A0A1A9BA90</accession>
<evidence type="ECO:0000313" key="1">
    <source>
        <dbReference type="EMBL" id="SBT65817.1"/>
    </source>
</evidence>
<dbReference type="OrthoDB" id="4711865at2"/>
<proteinExistence type="predicted"/>
<name>A0A1A9BA90_9ACTN</name>
<gene>
    <name evidence="1" type="ORF">GA0070622_2830</name>
</gene>
<protein>
    <submittedName>
        <fullName evidence="1">Uncharacterized protein</fullName>
    </submittedName>
</protein>
<evidence type="ECO:0000313" key="2">
    <source>
        <dbReference type="Proteomes" id="UP000199558"/>
    </source>
</evidence>
<sequence length="145" mass="15491">MRTAAGLTTSTRFSVAEPSELEPHGFVAADGSSLILLSGSRQAYLFAFTGCQVVVTHNAEGEQYRFDNGFAWSGTGVGCLRGGDGLTLVGLRAERTTDGNRYQIRRTVIEPVQLGRSARNGPTSVGDTGLTREAAFDRVRTGYPC</sequence>
<dbReference type="EMBL" id="FLRH01000003">
    <property type="protein sequence ID" value="SBT65817.1"/>
    <property type="molecule type" value="Genomic_DNA"/>
</dbReference>
<dbReference type="Proteomes" id="UP000199558">
    <property type="component" value="Unassembled WGS sequence"/>
</dbReference>
<reference evidence="2" key="1">
    <citation type="submission" date="2016-06" db="EMBL/GenBank/DDBJ databases">
        <authorList>
            <person name="Varghese N."/>
            <person name="Submissions Spin"/>
        </authorList>
    </citation>
    <scope>NUCLEOTIDE SEQUENCE [LARGE SCALE GENOMIC DNA]</scope>
    <source>
        <strain evidence="2">DSM 45794</strain>
    </source>
</reference>
<organism evidence="1 2">
    <name type="scientific">Micromonospora sediminicola</name>
    <dbReference type="NCBI Taxonomy" id="946078"/>
    <lineage>
        <taxon>Bacteria</taxon>
        <taxon>Bacillati</taxon>
        <taxon>Actinomycetota</taxon>
        <taxon>Actinomycetes</taxon>
        <taxon>Micromonosporales</taxon>
        <taxon>Micromonosporaceae</taxon>
        <taxon>Micromonospora</taxon>
    </lineage>
</organism>
<dbReference type="RefSeq" id="WP_091573703.1">
    <property type="nucleotide sequence ID" value="NZ_FLRH01000003.1"/>
</dbReference>